<feature type="transmembrane region" description="Helical" evidence="6">
    <location>
        <begin position="20"/>
        <end position="39"/>
    </location>
</feature>
<evidence type="ECO:0000313" key="7">
    <source>
        <dbReference type="EMBL" id="ROQ18131.1"/>
    </source>
</evidence>
<evidence type="ECO:0000256" key="3">
    <source>
        <dbReference type="ARBA" id="ARBA00022692"/>
    </source>
</evidence>
<dbReference type="InterPro" id="IPR002994">
    <property type="entry name" value="Surf1/Shy1"/>
</dbReference>
<dbReference type="GO" id="GO:0005886">
    <property type="term" value="C:plasma membrane"/>
    <property type="evidence" value="ECO:0007669"/>
    <property type="project" value="UniProtKB-SubCell"/>
</dbReference>
<comment type="subcellular location">
    <subcellularLocation>
        <location evidence="6">Cell membrane</location>
        <topology evidence="6">Multi-pass membrane protein</topology>
    </subcellularLocation>
    <subcellularLocation>
        <location evidence="1">Membrane</location>
    </subcellularLocation>
</comment>
<dbReference type="AlphaFoldDB" id="A0A3N1NRS9"/>
<evidence type="ECO:0000256" key="1">
    <source>
        <dbReference type="ARBA" id="ARBA00004370"/>
    </source>
</evidence>
<dbReference type="PANTHER" id="PTHR23427:SF2">
    <property type="entry name" value="SURFEIT LOCUS PROTEIN 1"/>
    <property type="match status" value="1"/>
</dbReference>
<keyword evidence="8" id="KW-1185">Reference proteome</keyword>
<evidence type="ECO:0000313" key="8">
    <source>
        <dbReference type="Proteomes" id="UP000273643"/>
    </source>
</evidence>
<keyword evidence="4 6" id="KW-1133">Transmembrane helix</keyword>
<name>A0A3N1NRS9_9GAMM</name>
<evidence type="ECO:0000256" key="2">
    <source>
        <dbReference type="ARBA" id="ARBA00007165"/>
    </source>
</evidence>
<dbReference type="PANTHER" id="PTHR23427">
    <property type="entry name" value="SURFEIT LOCUS PROTEIN"/>
    <property type="match status" value="1"/>
</dbReference>
<evidence type="ECO:0000256" key="5">
    <source>
        <dbReference type="ARBA" id="ARBA00023136"/>
    </source>
</evidence>
<organism evidence="7 8">
    <name type="scientific">Marinimicrobium koreense</name>
    <dbReference type="NCBI Taxonomy" id="306545"/>
    <lineage>
        <taxon>Bacteria</taxon>
        <taxon>Pseudomonadati</taxon>
        <taxon>Pseudomonadota</taxon>
        <taxon>Gammaproteobacteria</taxon>
        <taxon>Cellvibrionales</taxon>
        <taxon>Cellvibrionaceae</taxon>
        <taxon>Marinimicrobium</taxon>
    </lineage>
</organism>
<dbReference type="RefSeq" id="WP_123639441.1">
    <property type="nucleotide sequence ID" value="NZ_RJUK01000003.1"/>
</dbReference>
<gene>
    <name evidence="7" type="ORF">EDC38_3105</name>
</gene>
<keyword evidence="6" id="KW-1003">Cell membrane</keyword>
<dbReference type="InterPro" id="IPR045214">
    <property type="entry name" value="Surf1/Surf4"/>
</dbReference>
<accession>A0A3N1NRS9</accession>
<keyword evidence="5 6" id="KW-0472">Membrane</keyword>
<dbReference type="OrthoDB" id="9789940at2"/>
<evidence type="ECO:0000256" key="6">
    <source>
        <dbReference type="RuleBase" id="RU363076"/>
    </source>
</evidence>
<comment type="similarity">
    <text evidence="2 6">Belongs to the SURF1 family.</text>
</comment>
<dbReference type="EMBL" id="RJUK01000003">
    <property type="protein sequence ID" value="ROQ18131.1"/>
    <property type="molecule type" value="Genomic_DNA"/>
</dbReference>
<dbReference type="Proteomes" id="UP000273643">
    <property type="component" value="Unassembled WGS sequence"/>
</dbReference>
<reference evidence="7 8" key="1">
    <citation type="submission" date="2018-11" db="EMBL/GenBank/DDBJ databases">
        <title>Genomic Encyclopedia of Type Strains, Phase IV (KMG-IV): sequencing the most valuable type-strain genomes for metagenomic binning, comparative biology and taxonomic classification.</title>
        <authorList>
            <person name="Goeker M."/>
        </authorList>
    </citation>
    <scope>NUCLEOTIDE SEQUENCE [LARGE SCALE GENOMIC DNA]</scope>
    <source>
        <strain evidence="7 8">DSM 16974</strain>
    </source>
</reference>
<keyword evidence="3 6" id="KW-0812">Transmembrane</keyword>
<protein>
    <recommendedName>
        <fullName evidence="6">SURF1-like protein</fullName>
    </recommendedName>
</protein>
<evidence type="ECO:0000256" key="4">
    <source>
        <dbReference type="ARBA" id="ARBA00022989"/>
    </source>
</evidence>
<dbReference type="CDD" id="cd06662">
    <property type="entry name" value="SURF1"/>
    <property type="match status" value="1"/>
</dbReference>
<dbReference type="Pfam" id="PF02104">
    <property type="entry name" value="SURF1"/>
    <property type="match status" value="1"/>
</dbReference>
<dbReference type="PROSITE" id="PS50895">
    <property type="entry name" value="SURF1"/>
    <property type="match status" value="1"/>
</dbReference>
<feature type="transmembrane region" description="Helical" evidence="6">
    <location>
        <begin position="216"/>
        <end position="235"/>
    </location>
</feature>
<comment type="caution">
    <text evidence="7">The sequence shown here is derived from an EMBL/GenBank/DDBJ whole genome shotgun (WGS) entry which is preliminary data.</text>
</comment>
<sequence length="262" mass="28909">MNSQPTSAAPQCSTAFHWKVTLLCLLTFPVLMALGFWQLDRAEQKRAREAALDAVRIQPPASLPGTELADLQEQRRLLLQGQYLTGRNWLLDNRQRDGQVGYEVITPFELSDGRVVLVNRGWVAAGDDRTDRPNPLAPSGEHTLFARWQTPSEHPLLDGRTTDADWPKVIVAIDTEAMAGVLESPVLDHYARLDDGSPGALITEWQNLEVSAAKHLGYAVQWFAMAAAVVIWLLATLMGLRKRRRTTTANSAECGSGSSPND</sequence>
<proteinExistence type="inferred from homology"/>